<feature type="region of interest" description="Disordered" evidence="5">
    <location>
        <begin position="110"/>
        <end position="133"/>
    </location>
</feature>
<evidence type="ECO:0000256" key="2">
    <source>
        <dbReference type="ARBA" id="ARBA00007129"/>
    </source>
</evidence>
<dbReference type="Gene3D" id="3.20.90.10">
    <property type="entry name" value="Tubby Protein, Chain A"/>
    <property type="match status" value="1"/>
</dbReference>
<name>A0A443STA2_9ACAR</name>
<dbReference type="GO" id="GO:0005737">
    <property type="term" value="C:cytoplasm"/>
    <property type="evidence" value="ECO:0007669"/>
    <property type="project" value="UniProtKB-SubCell"/>
</dbReference>
<dbReference type="AlphaFoldDB" id="A0A443STA2"/>
<accession>A0A443STA2</accession>
<dbReference type="PROSITE" id="PS01200">
    <property type="entry name" value="TUB_1"/>
    <property type="match status" value="1"/>
</dbReference>
<feature type="region of interest" description="Disordered" evidence="5">
    <location>
        <begin position="171"/>
        <end position="195"/>
    </location>
</feature>
<comment type="similarity">
    <text evidence="2 4">Belongs to the TUB family.</text>
</comment>
<sequence length="562" mass="63131">MALNSEATKWSRNLRSLVFEKYSNVTIVEFVCSEETQTDSNRLRLIERQRQLLESKRQRQQQIMPTAARSELTRDILIELIVHISLVVRSAKSISSFEKYQDKLVVDESKDNLDGISNPSMSPAKDLTKDSKDLSLSSPVLSAQRKQIECSYEHDSPIKVVNNDSKQLSNVSRTPKREAVINETKSASNDRQKGEEIVQKSGDVKELNPLTTILNNNELLLFVTQPIPPSKTYQCVIIRDKRGIDRSFYPTYYMHLQGLNVLFIIVRHSLLFAAIVTNETIDENSEKILVPSSPTIKDDDARNRTRSAVGGRTGSQTSSRRQIFLLGGRRRKRSKTYLIGNDPFDITRDNCIAKLKSNVLGTQFNAIKMNTDGQRYEIVSILYETNVLGFKGPRKMTALIPKNPEVCRSSENTLFDIWKCNNKSIHQLKNKTPVWNEDTQSYVLNFHGRVTQASVKNFQLVVCGKQKEDSSTHNPTPHSNESPIPLESPTLTLPPSSPPSSFAPTIPAPSSSSGNAALDDDIALQFGRVSEKEFTCDVTWPMSLLQAFAIALSSFDSKLACE</sequence>
<feature type="compositionally biased region" description="Low complexity" evidence="5">
    <location>
        <begin position="482"/>
        <end position="513"/>
    </location>
</feature>
<dbReference type="STRING" id="299467.A0A443STA2"/>
<comment type="caution">
    <text evidence="7">The sequence shown here is derived from an EMBL/GenBank/DDBJ whole genome shotgun (WGS) entry which is preliminary data.</text>
</comment>
<evidence type="ECO:0000313" key="7">
    <source>
        <dbReference type="EMBL" id="RWS30756.1"/>
    </source>
</evidence>
<evidence type="ECO:0000256" key="3">
    <source>
        <dbReference type="ARBA" id="ARBA00022490"/>
    </source>
</evidence>
<dbReference type="EMBL" id="NCKV01000388">
    <property type="protein sequence ID" value="RWS30756.1"/>
    <property type="molecule type" value="Genomic_DNA"/>
</dbReference>
<dbReference type="PRINTS" id="PR01573">
    <property type="entry name" value="SUPERTUBBY"/>
</dbReference>
<organism evidence="7 8">
    <name type="scientific">Leptotrombidium deliense</name>
    <dbReference type="NCBI Taxonomy" id="299467"/>
    <lineage>
        <taxon>Eukaryota</taxon>
        <taxon>Metazoa</taxon>
        <taxon>Ecdysozoa</taxon>
        <taxon>Arthropoda</taxon>
        <taxon>Chelicerata</taxon>
        <taxon>Arachnida</taxon>
        <taxon>Acari</taxon>
        <taxon>Acariformes</taxon>
        <taxon>Trombidiformes</taxon>
        <taxon>Prostigmata</taxon>
        <taxon>Anystina</taxon>
        <taxon>Parasitengona</taxon>
        <taxon>Trombiculoidea</taxon>
        <taxon>Trombiculidae</taxon>
        <taxon>Leptotrombidium</taxon>
    </lineage>
</organism>
<evidence type="ECO:0000313" key="8">
    <source>
        <dbReference type="Proteomes" id="UP000288716"/>
    </source>
</evidence>
<feature type="domain" description="Tubby C-terminal" evidence="6">
    <location>
        <begin position="319"/>
        <end position="557"/>
    </location>
</feature>
<dbReference type="InterPro" id="IPR000007">
    <property type="entry name" value="Tubby_C"/>
</dbReference>
<protein>
    <recommendedName>
        <fullName evidence="4">Tubby-like protein</fullName>
    </recommendedName>
</protein>
<reference evidence="7 8" key="1">
    <citation type="journal article" date="2018" name="Gigascience">
        <title>Genomes of trombidid mites reveal novel predicted allergens and laterally-transferred genes associated with secondary metabolism.</title>
        <authorList>
            <person name="Dong X."/>
            <person name="Chaisiri K."/>
            <person name="Xia D."/>
            <person name="Armstrong S.D."/>
            <person name="Fang Y."/>
            <person name="Donnelly M.J."/>
            <person name="Kadowaki T."/>
            <person name="McGarry J.W."/>
            <person name="Darby A.C."/>
            <person name="Makepeace B.L."/>
        </authorList>
    </citation>
    <scope>NUCLEOTIDE SEQUENCE [LARGE SCALE GENOMIC DNA]</scope>
    <source>
        <strain evidence="7">UoL-UT</strain>
    </source>
</reference>
<feature type="region of interest" description="Disordered" evidence="5">
    <location>
        <begin position="292"/>
        <end position="319"/>
    </location>
</feature>
<keyword evidence="8" id="KW-1185">Reference proteome</keyword>
<evidence type="ECO:0000259" key="6">
    <source>
        <dbReference type="Pfam" id="PF01167"/>
    </source>
</evidence>
<dbReference type="Pfam" id="PF01167">
    <property type="entry name" value="Tub"/>
    <property type="match status" value="1"/>
</dbReference>
<keyword evidence="3" id="KW-0963">Cytoplasm</keyword>
<feature type="compositionally biased region" description="Polar residues" evidence="5">
    <location>
        <begin position="472"/>
        <end position="481"/>
    </location>
</feature>
<dbReference type="Proteomes" id="UP000288716">
    <property type="component" value="Unassembled WGS sequence"/>
</dbReference>
<comment type="subcellular location">
    <subcellularLocation>
        <location evidence="1">Cytoplasm</location>
    </subcellularLocation>
</comment>
<dbReference type="PANTHER" id="PTHR16517:SF7">
    <property type="entry name" value="PROTEIN KING TUBBY"/>
    <property type="match status" value="1"/>
</dbReference>
<evidence type="ECO:0000256" key="1">
    <source>
        <dbReference type="ARBA" id="ARBA00004496"/>
    </source>
</evidence>
<dbReference type="VEuPathDB" id="VectorBase:LDEU001280"/>
<dbReference type="SUPFAM" id="SSF54518">
    <property type="entry name" value="Tubby C-terminal domain-like"/>
    <property type="match status" value="2"/>
</dbReference>
<dbReference type="InterPro" id="IPR025659">
    <property type="entry name" value="Tubby-like_C"/>
</dbReference>
<gene>
    <name evidence="7" type="ORF">B4U80_07218</name>
</gene>
<evidence type="ECO:0000256" key="4">
    <source>
        <dbReference type="RuleBase" id="RU361125"/>
    </source>
</evidence>
<dbReference type="OrthoDB" id="8775810at2759"/>
<evidence type="ECO:0000256" key="5">
    <source>
        <dbReference type="SAM" id="MobiDB-lite"/>
    </source>
</evidence>
<dbReference type="InterPro" id="IPR018066">
    <property type="entry name" value="Tubby_C_CS"/>
</dbReference>
<proteinExistence type="inferred from homology"/>
<dbReference type="GO" id="GO:0005929">
    <property type="term" value="C:cilium"/>
    <property type="evidence" value="ECO:0007669"/>
    <property type="project" value="TreeGrafter"/>
</dbReference>
<feature type="region of interest" description="Disordered" evidence="5">
    <location>
        <begin position="466"/>
        <end position="514"/>
    </location>
</feature>
<dbReference type="GO" id="GO:0061512">
    <property type="term" value="P:protein localization to cilium"/>
    <property type="evidence" value="ECO:0007669"/>
    <property type="project" value="TreeGrafter"/>
</dbReference>
<dbReference type="PANTHER" id="PTHR16517">
    <property type="entry name" value="TUBBY-RELATED"/>
    <property type="match status" value="1"/>
</dbReference>
<dbReference type="PROSITE" id="PS01201">
    <property type="entry name" value="TUB_2"/>
    <property type="match status" value="1"/>
</dbReference>